<dbReference type="InterPro" id="IPR040521">
    <property type="entry name" value="KDZ"/>
</dbReference>
<dbReference type="InterPro" id="IPR041457">
    <property type="entry name" value="CxC2_KDZ-assoc"/>
</dbReference>
<comment type="caution">
    <text evidence="2">The sequence shown here is derived from an EMBL/GenBank/DDBJ whole genome shotgun (WGS) entry which is preliminary data.</text>
</comment>
<protein>
    <recommendedName>
        <fullName evidence="1">CxC2-like cysteine cluster KDZ transposase-associated domain-containing protein</fullName>
    </recommendedName>
</protein>
<reference evidence="2" key="1">
    <citation type="submission" date="2022-07" db="EMBL/GenBank/DDBJ databases">
        <title>Genome Sequence of Leucocoprinus birnbaumii.</title>
        <authorList>
            <person name="Buettner E."/>
        </authorList>
    </citation>
    <scope>NUCLEOTIDE SEQUENCE</scope>
    <source>
        <strain evidence="2">VT141</strain>
    </source>
</reference>
<dbReference type="Proteomes" id="UP001213000">
    <property type="component" value="Unassembled WGS sequence"/>
</dbReference>
<evidence type="ECO:0000313" key="2">
    <source>
        <dbReference type="EMBL" id="KAJ3571473.1"/>
    </source>
</evidence>
<feature type="domain" description="CxC2-like cysteine cluster KDZ transposase-associated" evidence="1">
    <location>
        <begin position="2"/>
        <end position="35"/>
    </location>
</feature>
<proteinExistence type="predicted"/>
<gene>
    <name evidence="2" type="ORF">NP233_g3732</name>
</gene>
<sequence length="416" mass="47610">MAFTFCVLDDFHCHSLCSKSSAYDYFNTLRRHTNAVFPQLLPDCYHKLMLVMRFWRILALLHRLGVEHDIQIILDHCRPGSIAVWCPACPEIGFNVDPQVLELADNHIYSLILSIDGNFCLQLKKKNGDPDDKPLCGGNGYFIEDTAYLEYLKKVKKVDEVSLCSKLKVVHEQDCAKFKDTEVSGMVGTQCRHQVYLPQGMVDLTKGEVYAQTDYALAQGLGLQGLRQQWILITYDVWCSTLLKSYRKHRAQLAKGQGDLEKLSILASPDLLSEWKDMYETSMNEEVYSTQDNAPTQREKYKALVENENSEYGEAGFLSCGLKLADQLSLEHDESDQSDNKNRAIDLFVELSRWRSHQAALYPQLNPLPLINEEDIYRTDLQLPSSFSREKRHELWLTAAANVEKELRLGLAYNPL</sequence>
<dbReference type="Pfam" id="PF18758">
    <property type="entry name" value="KDZ"/>
    <property type="match status" value="1"/>
</dbReference>
<dbReference type="Pfam" id="PF18803">
    <property type="entry name" value="CxC2"/>
    <property type="match status" value="1"/>
</dbReference>
<accession>A0AAD5VW02</accession>
<organism evidence="2 3">
    <name type="scientific">Leucocoprinus birnbaumii</name>
    <dbReference type="NCBI Taxonomy" id="56174"/>
    <lineage>
        <taxon>Eukaryota</taxon>
        <taxon>Fungi</taxon>
        <taxon>Dikarya</taxon>
        <taxon>Basidiomycota</taxon>
        <taxon>Agaricomycotina</taxon>
        <taxon>Agaricomycetes</taxon>
        <taxon>Agaricomycetidae</taxon>
        <taxon>Agaricales</taxon>
        <taxon>Agaricineae</taxon>
        <taxon>Agaricaceae</taxon>
        <taxon>Leucocoprinus</taxon>
    </lineage>
</organism>
<dbReference type="EMBL" id="JANIEX010000183">
    <property type="protein sequence ID" value="KAJ3571473.1"/>
    <property type="molecule type" value="Genomic_DNA"/>
</dbReference>
<name>A0AAD5VW02_9AGAR</name>
<evidence type="ECO:0000313" key="3">
    <source>
        <dbReference type="Proteomes" id="UP001213000"/>
    </source>
</evidence>
<evidence type="ECO:0000259" key="1">
    <source>
        <dbReference type="Pfam" id="PF18803"/>
    </source>
</evidence>
<dbReference type="AlphaFoldDB" id="A0AAD5VW02"/>
<keyword evidence="3" id="KW-1185">Reference proteome</keyword>